<evidence type="ECO:0000313" key="4">
    <source>
        <dbReference type="Proteomes" id="UP000001955"/>
    </source>
</evidence>
<evidence type="ECO:0000256" key="2">
    <source>
        <dbReference type="SAM" id="SignalP"/>
    </source>
</evidence>
<dbReference type="eggNOG" id="COG3045">
    <property type="taxonomic scope" value="Bacteria"/>
</dbReference>
<feature type="signal peptide" evidence="2">
    <location>
        <begin position="1"/>
        <end position="27"/>
    </location>
</feature>
<protein>
    <recommendedName>
        <fullName evidence="1">Protein CreA</fullName>
    </recommendedName>
    <alternativeName>
        <fullName evidence="1">Catabolite regulation protein A</fullName>
    </alternativeName>
</protein>
<keyword evidence="4" id="KW-1185">Reference proteome</keyword>
<proteinExistence type="predicted"/>
<dbReference type="PIRSF" id="PIRSF003174">
    <property type="entry name" value="CreA"/>
    <property type="match status" value="1"/>
</dbReference>
<organism evidence="3 4">
    <name type="scientific">Shimwellia blattae (strain ATCC 29907 / DSM 4481 / JCM 1650 / NBRC 105725 / CDC 9005-74)</name>
    <name type="common">Escherichia blattae</name>
    <dbReference type="NCBI Taxonomy" id="630626"/>
    <lineage>
        <taxon>Bacteria</taxon>
        <taxon>Pseudomonadati</taxon>
        <taxon>Pseudomonadota</taxon>
        <taxon>Gammaproteobacteria</taxon>
        <taxon>Enterobacterales</taxon>
        <taxon>Enterobacteriaceae</taxon>
        <taxon>Shimwellia</taxon>
    </lineage>
</organism>
<dbReference type="Proteomes" id="UP000001955">
    <property type="component" value="Chromosome"/>
</dbReference>
<gene>
    <name evidence="3" type="primary">creA</name>
    <name evidence="3" type="ordered locus">EBL_c33500</name>
</gene>
<dbReference type="KEGG" id="ebt:EBL_c33500"/>
<reference evidence="3 4" key="1">
    <citation type="journal article" date="2012" name="J. Bacteriol.">
        <title>Complete genome sequence of the B12-producing Shimwellia blattae strain DSM 4481, isolated from a cockroach.</title>
        <authorList>
            <person name="Brzuszkiewicz E."/>
            <person name="Waschkowitz T."/>
            <person name="Wiezer A."/>
            <person name="Daniel R."/>
        </authorList>
    </citation>
    <scope>NUCLEOTIDE SEQUENCE [LARGE SCALE GENOMIC DNA]</scope>
    <source>
        <strain evidence="4">ATCC 29907 / DSM 4481 / JCM 1650 / NBRC 105725 / CDC 9005-74</strain>
    </source>
</reference>
<sequence length="163" mass="17592">MSVGNNMKQKILWLSAAFLLVSQSVSAEQIGSVDTVFKMIGPDHKIVVEAFDDPDVKNVTCYLSRAKTGGIKGGLGLAEDTADAAISCQQVGPVELSPKIKAGKAQGEVVFQKRISMVFKTLQVVRFYDAKRNALAYLAYSDKVVDGSPKNALSAVPIMPWKE</sequence>
<accession>I2BD09</accession>
<dbReference type="STRING" id="630626.EBL_c33500"/>
<dbReference type="Pfam" id="PF05981">
    <property type="entry name" value="CreA"/>
    <property type="match status" value="1"/>
</dbReference>
<evidence type="ECO:0000256" key="1">
    <source>
        <dbReference type="PIRNR" id="PIRNR003174"/>
    </source>
</evidence>
<dbReference type="InterPro" id="IPR010292">
    <property type="entry name" value="Uncharacterised_CreA"/>
</dbReference>
<dbReference type="HOGENOM" id="CLU_109726_1_1_6"/>
<dbReference type="AlphaFoldDB" id="I2BD09"/>
<dbReference type="NCBIfam" id="NF008026">
    <property type="entry name" value="PRK10756.1"/>
    <property type="match status" value="1"/>
</dbReference>
<dbReference type="PATRIC" id="fig|630626.3.peg.3265"/>
<dbReference type="GO" id="GO:0005829">
    <property type="term" value="C:cytosol"/>
    <property type="evidence" value="ECO:0007669"/>
    <property type="project" value="TreeGrafter"/>
</dbReference>
<feature type="chain" id="PRO_5003655403" description="Protein CreA" evidence="2">
    <location>
        <begin position="28"/>
        <end position="163"/>
    </location>
</feature>
<keyword evidence="2" id="KW-0732">Signal</keyword>
<dbReference type="EMBL" id="CP001560">
    <property type="protein sequence ID" value="AFJ48413.1"/>
    <property type="molecule type" value="Genomic_DNA"/>
</dbReference>
<evidence type="ECO:0000313" key="3">
    <source>
        <dbReference type="EMBL" id="AFJ48413.1"/>
    </source>
</evidence>
<dbReference type="PANTHER" id="PTHR37952">
    <property type="match status" value="1"/>
</dbReference>
<dbReference type="PANTHER" id="PTHR37952:SF2">
    <property type="entry name" value="PROTEIN CREA"/>
    <property type="match status" value="1"/>
</dbReference>
<name>I2BD09_SHIBC</name>